<dbReference type="PANTHER" id="PTHR45528:SF1">
    <property type="entry name" value="SENSOR HISTIDINE KINASE CPXA"/>
    <property type="match status" value="1"/>
</dbReference>
<organism evidence="18 19">
    <name type="scientific">Candidatus Coproplasma excrementigallinarum</name>
    <dbReference type="NCBI Taxonomy" id="2840747"/>
    <lineage>
        <taxon>Bacteria</taxon>
        <taxon>Bacillati</taxon>
        <taxon>Bacillota</taxon>
        <taxon>Clostridia</taxon>
        <taxon>Eubacteriales</taxon>
        <taxon>Candidatus Coproplasma</taxon>
    </lineage>
</organism>
<evidence type="ECO:0000256" key="9">
    <source>
        <dbReference type="ARBA" id="ARBA00022777"/>
    </source>
</evidence>
<keyword evidence="12" id="KW-0902">Two-component regulatory system</keyword>
<keyword evidence="6" id="KW-0808">Transferase</keyword>
<name>A0A9D1MJ67_9FIRM</name>
<dbReference type="Gene3D" id="1.10.287.130">
    <property type="match status" value="1"/>
</dbReference>
<dbReference type="SMART" id="SM00388">
    <property type="entry name" value="HisKA"/>
    <property type="match status" value="1"/>
</dbReference>
<keyword evidence="13 15" id="KW-0472">Membrane</keyword>
<dbReference type="GO" id="GO:0005886">
    <property type="term" value="C:plasma membrane"/>
    <property type="evidence" value="ECO:0007669"/>
    <property type="project" value="UniProtKB-SubCell"/>
</dbReference>
<dbReference type="Pfam" id="PF02518">
    <property type="entry name" value="HATPase_c"/>
    <property type="match status" value="1"/>
</dbReference>
<dbReference type="AlphaFoldDB" id="A0A9D1MJ67"/>
<evidence type="ECO:0000256" key="8">
    <source>
        <dbReference type="ARBA" id="ARBA00022741"/>
    </source>
</evidence>
<evidence type="ECO:0000259" key="17">
    <source>
        <dbReference type="PROSITE" id="PS50885"/>
    </source>
</evidence>
<feature type="domain" description="HAMP" evidence="17">
    <location>
        <begin position="204"/>
        <end position="256"/>
    </location>
</feature>
<dbReference type="Pfam" id="PF00512">
    <property type="entry name" value="HisKA"/>
    <property type="match status" value="1"/>
</dbReference>
<comment type="subcellular location">
    <subcellularLocation>
        <location evidence="2">Cell membrane</location>
        <topology evidence="2">Multi-pass membrane protein</topology>
    </subcellularLocation>
</comment>
<evidence type="ECO:0000256" key="14">
    <source>
        <dbReference type="SAM" id="MobiDB-lite"/>
    </source>
</evidence>
<keyword evidence="11 15" id="KW-1133">Transmembrane helix</keyword>
<dbReference type="PANTHER" id="PTHR45528">
    <property type="entry name" value="SENSOR HISTIDINE KINASE CPXA"/>
    <property type="match status" value="1"/>
</dbReference>
<proteinExistence type="predicted"/>
<feature type="region of interest" description="Disordered" evidence="14">
    <location>
        <begin position="480"/>
        <end position="507"/>
    </location>
</feature>
<dbReference type="Gene3D" id="6.10.340.10">
    <property type="match status" value="1"/>
</dbReference>
<dbReference type="InterPro" id="IPR036097">
    <property type="entry name" value="HisK_dim/P_sf"/>
</dbReference>
<dbReference type="CDD" id="cd00082">
    <property type="entry name" value="HisKA"/>
    <property type="match status" value="1"/>
</dbReference>
<reference evidence="18" key="2">
    <citation type="journal article" date="2021" name="PeerJ">
        <title>Extensive microbial diversity within the chicken gut microbiome revealed by metagenomics and culture.</title>
        <authorList>
            <person name="Gilroy R."/>
            <person name="Ravi A."/>
            <person name="Getino M."/>
            <person name="Pursley I."/>
            <person name="Horton D.L."/>
            <person name="Alikhan N.F."/>
            <person name="Baker D."/>
            <person name="Gharbi K."/>
            <person name="Hall N."/>
            <person name="Watson M."/>
            <person name="Adriaenssens E.M."/>
            <person name="Foster-Nyarko E."/>
            <person name="Jarju S."/>
            <person name="Secka A."/>
            <person name="Antonio M."/>
            <person name="Oren A."/>
            <person name="Chaudhuri R.R."/>
            <person name="La Ragione R."/>
            <person name="Hildebrand F."/>
            <person name="Pallen M.J."/>
        </authorList>
    </citation>
    <scope>NUCLEOTIDE SEQUENCE</scope>
    <source>
        <strain evidence="18">CHK195-12923</strain>
    </source>
</reference>
<accession>A0A9D1MJ67</accession>
<protein>
    <recommendedName>
        <fullName evidence="3">histidine kinase</fullName>
        <ecNumber evidence="3">2.7.13.3</ecNumber>
    </recommendedName>
</protein>
<dbReference type="PRINTS" id="PR00344">
    <property type="entry name" value="BCTRLSENSOR"/>
</dbReference>
<evidence type="ECO:0000256" key="5">
    <source>
        <dbReference type="ARBA" id="ARBA00022553"/>
    </source>
</evidence>
<dbReference type="InterPro" id="IPR050398">
    <property type="entry name" value="HssS/ArlS-like"/>
</dbReference>
<dbReference type="SMART" id="SM00387">
    <property type="entry name" value="HATPase_c"/>
    <property type="match status" value="1"/>
</dbReference>
<dbReference type="SUPFAM" id="SSF47384">
    <property type="entry name" value="Homodimeric domain of signal transducing histidine kinase"/>
    <property type="match status" value="1"/>
</dbReference>
<evidence type="ECO:0000256" key="6">
    <source>
        <dbReference type="ARBA" id="ARBA00022679"/>
    </source>
</evidence>
<sequence>MKREKKVLKRLRSLNLTLWKNFCLYAIFIILLIGVVCYVIFQTSFTGILRDKIRTVGVSVSDRLDDASRLNPLIAYPEIDEYLEKQAFDNGMDIAVLTGEGEVVIPMQERLTESERESWRSIELVVSEKLAESEAAAILFKDSSAYTYAETTPFAATTFSPNFLVIRYSLDLANNALSIVQKYMIAVTILAVLISFLISYSIAQKISDPLKSLTATATKMAKGNYDVKFASTEYEEIAQLSDTLNYACAEIKKTDGFQKELLANVSHDLRTPLTMIKAYASMVKEISGDNPEKRNQHLQVIIDEADRLTGLVNDVLNMSKISSDINQINKKVFNLTEFLYGIMKKFEYLRDMQGYTFMVDTDPDLYTCADEEKIGQVLYNLISNAVNYTGEDKKVFVSLKYEPERGRIKFKVRDTGKGIAKEDMPAIWNRYYRLKEQHARPVKGTGLGLSIVKTILEKHSFDFGVESELNKGSEFWVDFPDVPPETPEEAKRADQAALAARSSTENK</sequence>
<keyword evidence="8" id="KW-0547">Nucleotide-binding</keyword>
<gene>
    <name evidence="18" type="ORF">IAB69_00400</name>
</gene>
<dbReference type="FunFam" id="1.10.287.130:FF:000001">
    <property type="entry name" value="Two-component sensor histidine kinase"/>
    <property type="match status" value="1"/>
</dbReference>
<feature type="domain" description="Histidine kinase" evidence="16">
    <location>
        <begin position="264"/>
        <end position="483"/>
    </location>
</feature>
<dbReference type="EC" id="2.7.13.3" evidence="3"/>
<dbReference type="InterPro" id="IPR004358">
    <property type="entry name" value="Sig_transdc_His_kin-like_C"/>
</dbReference>
<evidence type="ECO:0000256" key="2">
    <source>
        <dbReference type="ARBA" id="ARBA00004651"/>
    </source>
</evidence>
<dbReference type="PROSITE" id="PS50109">
    <property type="entry name" value="HIS_KIN"/>
    <property type="match status" value="1"/>
</dbReference>
<dbReference type="InterPro" id="IPR005467">
    <property type="entry name" value="His_kinase_dom"/>
</dbReference>
<comment type="caution">
    <text evidence="18">The sequence shown here is derived from an EMBL/GenBank/DDBJ whole genome shotgun (WGS) entry which is preliminary data.</text>
</comment>
<dbReference type="InterPro" id="IPR003661">
    <property type="entry name" value="HisK_dim/P_dom"/>
</dbReference>
<keyword evidence="7 15" id="KW-0812">Transmembrane</keyword>
<dbReference type="InterPro" id="IPR003594">
    <property type="entry name" value="HATPase_dom"/>
</dbReference>
<dbReference type="CDD" id="cd06225">
    <property type="entry name" value="HAMP"/>
    <property type="match status" value="1"/>
</dbReference>
<dbReference type="Gene3D" id="3.30.565.10">
    <property type="entry name" value="Histidine kinase-like ATPase, C-terminal domain"/>
    <property type="match status" value="1"/>
</dbReference>
<evidence type="ECO:0000256" key="3">
    <source>
        <dbReference type="ARBA" id="ARBA00012438"/>
    </source>
</evidence>
<evidence type="ECO:0000256" key="1">
    <source>
        <dbReference type="ARBA" id="ARBA00000085"/>
    </source>
</evidence>
<keyword evidence="9 18" id="KW-0418">Kinase</keyword>
<dbReference type="FunFam" id="3.30.565.10:FF:000006">
    <property type="entry name" value="Sensor histidine kinase WalK"/>
    <property type="match status" value="1"/>
</dbReference>
<evidence type="ECO:0000256" key="11">
    <source>
        <dbReference type="ARBA" id="ARBA00022989"/>
    </source>
</evidence>
<feature type="transmembrane region" description="Helical" evidence="15">
    <location>
        <begin position="21"/>
        <end position="41"/>
    </location>
</feature>
<dbReference type="GO" id="GO:0000155">
    <property type="term" value="F:phosphorelay sensor kinase activity"/>
    <property type="evidence" value="ECO:0007669"/>
    <property type="project" value="InterPro"/>
</dbReference>
<evidence type="ECO:0000256" key="13">
    <source>
        <dbReference type="ARBA" id="ARBA00023136"/>
    </source>
</evidence>
<dbReference type="SUPFAM" id="SSF55874">
    <property type="entry name" value="ATPase domain of HSP90 chaperone/DNA topoisomerase II/histidine kinase"/>
    <property type="match status" value="1"/>
</dbReference>
<dbReference type="InterPro" id="IPR003660">
    <property type="entry name" value="HAMP_dom"/>
</dbReference>
<dbReference type="SUPFAM" id="SSF158472">
    <property type="entry name" value="HAMP domain-like"/>
    <property type="match status" value="1"/>
</dbReference>
<dbReference type="GO" id="GO:0005524">
    <property type="term" value="F:ATP binding"/>
    <property type="evidence" value="ECO:0007669"/>
    <property type="project" value="UniProtKB-KW"/>
</dbReference>
<evidence type="ECO:0000256" key="4">
    <source>
        <dbReference type="ARBA" id="ARBA00022475"/>
    </source>
</evidence>
<evidence type="ECO:0000313" key="18">
    <source>
        <dbReference type="EMBL" id="HIU61096.1"/>
    </source>
</evidence>
<dbReference type="InterPro" id="IPR036890">
    <property type="entry name" value="HATPase_C_sf"/>
</dbReference>
<evidence type="ECO:0000256" key="15">
    <source>
        <dbReference type="SAM" id="Phobius"/>
    </source>
</evidence>
<reference evidence="18" key="1">
    <citation type="submission" date="2020-10" db="EMBL/GenBank/DDBJ databases">
        <authorList>
            <person name="Gilroy R."/>
        </authorList>
    </citation>
    <scope>NUCLEOTIDE SEQUENCE</scope>
    <source>
        <strain evidence="18">CHK195-12923</strain>
    </source>
</reference>
<dbReference type="Proteomes" id="UP000824110">
    <property type="component" value="Unassembled WGS sequence"/>
</dbReference>
<comment type="catalytic activity">
    <reaction evidence="1">
        <text>ATP + protein L-histidine = ADP + protein N-phospho-L-histidine.</text>
        <dbReference type="EC" id="2.7.13.3"/>
    </reaction>
</comment>
<evidence type="ECO:0000256" key="10">
    <source>
        <dbReference type="ARBA" id="ARBA00022840"/>
    </source>
</evidence>
<dbReference type="PROSITE" id="PS50885">
    <property type="entry name" value="HAMP"/>
    <property type="match status" value="1"/>
</dbReference>
<evidence type="ECO:0000259" key="16">
    <source>
        <dbReference type="PROSITE" id="PS50109"/>
    </source>
</evidence>
<keyword evidence="5" id="KW-0597">Phosphoprotein</keyword>
<evidence type="ECO:0000256" key="7">
    <source>
        <dbReference type="ARBA" id="ARBA00022692"/>
    </source>
</evidence>
<keyword evidence="4" id="KW-1003">Cell membrane</keyword>
<evidence type="ECO:0000256" key="12">
    <source>
        <dbReference type="ARBA" id="ARBA00023012"/>
    </source>
</evidence>
<evidence type="ECO:0000313" key="19">
    <source>
        <dbReference type="Proteomes" id="UP000824110"/>
    </source>
</evidence>
<keyword evidence="10" id="KW-0067">ATP-binding</keyword>
<dbReference type="EMBL" id="DVNE01000003">
    <property type="protein sequence ID" value="HIU61096.1"/>
    <property type="molecule type" value="Genomic_DNA"/>
</dbReference>